<dbReference type="CDD" id="cd09176">
    <property type="entry name" value="PLDc_unchar6"/>
    <property type="match status" value="1"/>
</dbReference>
<gene>
    <name evidence="1" type="ORF">IPN02_15660</name>
</gene>
<evidence type="ECO:0000313" key="2">
    <source>
        <dbReference type="Proteomes" id="UP000727993"/>
    </source>
</evidence>
<evidence type="ECO:0000313" key="1">
    <source>
        <dbReference type="EMBL" id="MBK9298240.1"/>
    </source>
</evidence>
<proteinExistence type="predicted"/>
<protein>
    <submittedName>
        <fullName evidence="1">Phospholipase D family protein</fullName>
    </submittedName>
</protein>
<dbReference type="AlphaFoldDB" id="A0A936NE02"/>
<dbReference type="EMBL" id="JADJZA010000008">
    <property type="protein sequence ID" value="MBK9298240.1"/>
    <property type="molecule type" value="Genomic_DNA"/>
</dbReference>
<dbReference type="InterPro" id="IPR059166">
    <property type="entry name" value="PLD-like_cat"/>
</dbReference>
<dbReference type="Gene3D" id="3.30.870.10">
    <property type="entry name" value="Endonuclease Chain A"/>
    <property type="match status" value="1"/>
</dbReference>
<organism evidence="1 2">
    <name type="scientific">Candidatus Neomicrothrix subdominans</name>
    <dbReference type="NCBI Taxonomy" id="2954438"/>
    <lineage>
        <taxon>Bacteria</taxon>
        <taxon>Bacillati</taxon>
        <taxon>Actinomycetota</taxon>
        <taxon>Acidimicrobiia</taxon>
        <taxon>Acidimicrobiales</taxon>
        <taxon>Microthrixaceae</taxon>
        <taxon>Candidatus Neomicrothrix</taxon>
    </lineage>
</organism>
<sequence>MLQPTNRLMLVDALRPPAGFVLDTAVGTTFTLHLDALLLATMSFAMFDHLDGDDGTPDPIALLESVRRHADNITVFAQAGAMSGPRNHPPILAYLEDSVVPVRSPKPGHLFHPKVWALRFVDGAEQVRYRLVILSRNLTLDTSWDTIVQLDGVPSVDPPNFIGVVGDFLDRLADLAVHALDTRRRGAVDGLAAELRNVHWEKPPGVRWLRFHPLGPRFPSPKLSGDRVLAISPFLTERITRQLGMMAGPNVLVARAAALDGVGQDAVAGFAQTYVLDTGQPPPVRLTSDGAAEPDVGLDEFDIEPPRPGAELSGLHAKVMLIEGGEYTTLWLGSANATDAAFGGNSEFAIELAFQPTDLSVDGLLDDGDTASLRSLLTEYRPTGDEPVEPTELEQATRRLDTVLRELACAAYTVAVSPVGNQFRLELAWDPPSESLKRRIGDSGLDITIGPATPLDVRAPYAESGAVIPSVSLQAITSFLFIEARSTVDGTPIFGRTLVNARLTGAPDDRKDQVLASLLDDPDKVLKYLLFLLAELAGDESLLDALKGAGASFDWSTGAGMPPLLETLLRALVDSPDSLDPVADLVASFQVSDKGDLLPEGFADVWHAIGAAREQMG</sequence>
<reference evidence="1 2" key="1">
    <citation type="submission" date="2020-10" db="EMBL/GenBank/DDBJ databases">
        <title>Connecting structure to function with the recovery of over 1000 high-quality activated sludge metagenome-assembled genomes encoding full-length rRNA genes using long-read sequencing.</title>
        <authorList>
            <person name="Singleton C.M."/>
            <person name="Petriglieri F."/>
            <person name="Kristensen J.M."/>
            <person name="Kirkegaard R.H."/>
            <person name="Michaelsen T.Y."/>
            <person name="Andersen M.H."/>
            <person name="Karst S.M."/>
            <person name="Dueholm M.S."/>
            <person name="Nielsen P.H."/>
            <person name="Albertsen M."/>
        </authorList>
    </citation>
    <scope>NUCLEOTIDE SEQUENCE [LARGE SCALE GENOMIC DNA]</scope>
    <source>
        <strain evidence="1">Lyne_18-Q3-R50-59_MAXAC.006</strain>
    </source>
</reference>
<comment type="caution">
    <text evidence="1">The sequence shown here is derived from an EMBL/GenBank/DDBJ whole genome shotgun (WGS) entry which is preliminary data.</text>
</comment>
<name>A0A936NE02_9ACTN</name>
<dbReference type="Proteomes" id="UP000727993">
    <property type="component" value="Unassembled WGS sequence"/>
</dbReference>
<accession>A0A936NE02</accession>